<dbReference type="Proteomes" id="UP000006919">
    <property type="component" value="Chromosome"/>
</dbReference>
<gene>
    <name evidence="2" type="ordered locus">Rumal_1024</name>
</gene>
<dbReference type="Pfam" id="PF09951">
    <property type="entry name" value="Imm33"/>
    <property type="match status" value="1"/>
</dbReference>
<dbReference type="eggNOG" id="COG4859">
    <property type="taxonomic scope" value="Bacteria"/>
</dbReference>
<feature type="domain" description="Immunity protein Imm33" evidence="1">
    <location>
        <begin position="166"/>
        <end position="247"/>
    </location>
</feature>
<evidence type="ECO:0000313" key="3">
    <source>
        <dbReference type="Proteomes" id="UP000006919"/>
    </source>
</evidence>
<name>E6UBZ9_RUMA7</name>
<dbReference type="InterPro" id="IPR018689">
    <property type="entry name" value="Imm33_dom"/>
</dbReference>
<evidence type="ECO:0000313" key="2">
    <source>
        <dbReference type="EMBL" id="ADU21550.1"/>
    </source>
</evidence>
<dbReference type="STRING" id="697329.Rumal_1024"/>
<dbReference type="PANTHER" id="PTHR38743:SF2">
    <property type="entry name" value="DUF2185 DOMAIN-CONTAINING PROTEIN"/>
    <property type="match status" value="1"/>
</dbReference>
<dbReference type="AlphaFoldDB" id="E6UBZ9"/>
<dbReference type="PANTHER" id="PTHR38743">
    <property type="entry name" value="SIMILAR TO GLYOXYLASE I FAMILY PROTEIN"/>
    <property type="match status" value="1"/>
</dbReference>
<dbReference type="HOGENOM" id="CLU_1060839_0_0_9"/>
<accession>E6UBZ9</accession>
<reference evidence="2 3" key="1">
    <citation type="journal article" date="2011" name="J. Bacteriol.">
        <title>Complete genome of the cellulolytic ruminal bacterium Ruminococcus albus 7.</title>
        <authorList>
            <person name="Suen G."/>
            <person name="Stevenson D.M."/>
            <person name="Bruce D.C."/>
            <person name="Chertkov O."/>
            <person name="Copeland A."/>
            <person name="Cheng J.F."/>
            <person name="Detter C."/>
            <person name="Detter J.C."/>
            <person name="Goodwin L.A."/>
            <person name="Han C.S."/>
            <person name="Hauser L.J."/>
            <person name="Ivanova N.N."/>
            <person name="Kyrpides N.C."/>
            <person name="Land M.L."/>
            <person name="Lapidus A."/>
            <person name="Lucas S."/>
            <person name="Ovchinnikova G."/>
            <person name="Pitluck S."/>
            <person name="Tapia R."/>
            <person name="Woyke T."/>
            <person name="Boyum J."/>
            <person name="Mead D."/>
            <person name="Weimer P.J."/>
        </authorList>
    </citation>
    <scope>NUCLEOTIDE SEQUENCE [LARGE SCALE GENOMIC DNA]</scope>
    <source>
        <strain evidence="3">ATCC 27210 / DSM 20455 / JCM 14654 / NCDO 2250 / 7</strain>
    </source>
</reference>
<evidence type="ECO:0000259" key="1">
    <source>
        <dbReference type="Pfam" id="PF09951"/>
    </source>
</evidence>
<dbReference type="KEGG" id="ral:Rumal_1024"/>
<proteinExistence type="predicted"/>
<dbReference type="EMBL" id="CP002403">
    <property type="protein sequence ID" value="ADU21550.1"/>
    <property type="molecule type" value="Genomic_DNA"/>
</dbReference>
<dbReference type="RefSeq" id="WP_013497728.1">
    <property type="nucleotide sequence ID" value="NC_014833.1"/>
</dbReference>
<organism evidence="2 3">
    <name type="scientific">Ruminococcus albus (strain ATCC 27210 / DSM 20455 / JCM 14654 / NCDO 2250 / 7)</name>
    <dbReference type="NCBI Taxonomy" id="697329"/>
    <lineage>
        <taxon>Bacteria</taxon>
        <taxon>Bacillati</taxon>
        <taxon>Bacillota</taxon>
        <taxon>Clostridia</taxon>
        <taxon>Eubacteriales</taxon>
        <taxon>Oscillospiraceae</taxon>
        <taxon>Ruminococcus</taxon>
    </lineage>
</organism>
<dbReference type="OrthoDB" id="4827574at2"/>
<sequence length="268" mass="31081">MNKILVQIEKYMQEALKINLPDINTADLEDNGAVFYMNGKNGTAFDWFVNEHFPCFFIFYNDSEKLGAVQAFLYSDGRLSIFVYGDKGHADPKEIVHVIDAYPDQLLKLAVLLTENADEKKIWDSYIRDLASDDTPDDRSVEMFLDSKKYYIPMIERKKLWKMTAIVSKKVREEGWKIGYGMRDKPTREEDSGWYFCAGNETDDYINDPNNLELWRVASVLMYDPALNELITSPYGTAIIRVDHDKFDIDSPEKDMIIEKRQPNPDPV</sequence>
<protein>
    <recommendedName>
        <fullName evidence="1">Immunity protein Imm33 domain-containing protein</fullName>
    </recommendedName>
</protein>